<dbReference type="PROSITE" id="PS51186">
    <property type="entry name" value="GNAT"/>
    <property type="match status" value="1"/>
</dbReference>
<dbReference type="InterPro" id="IPR016181">
    <property type="entry name" value="Acyl_CoA_acyltransferase"/>
</dbReference>
<accession>A0ABM7WZ89</accession>
<sequence>MIRPLAPADVPALARGLAALPLMVRYGRTPEKLEAALSAALGRGEGLLVAEEDGALAGLAWFLPAGTLAMGGYLKLIAVLGAGQGRGTGAALLEAFEAAVARESAHAFLLVSDFNDGAQRFYERHGYRRVGALPGLVLPDVGEVLYWRRLR</sequence>
<keyword evidence="1" id="KW-0808">Transferase</keyword>
<evidence type="ECO:0000313" key="5">
    <source>
        <dbReference type="Proteomes" id="UP001162891"/>
    </source>
</evidence>
<proteinExistence type="predicted"/>
<dbReference type="RefSeq" id="WP_248353354.1">
    <property type="nucleotide sequence ID" value="NZ_AP025591.1"/>
</dbReference>
<reference evidence="5" key="1">
    <citation type="journal article" date="2022" name="Int. J. Syst. Evol. Microbiol.">
        <title>Anaeromyxobacter oryzae sp. nov., Anaeromyxobacter diazotrophicus sp. nov. and Anaeromyxobacter paludicola sp. nov., isolated from paddy soils.</title>
        <authorList>
            <person name="Itoh H."/>
            <person name="Xu Z."/>
            <person name="Mise K."/>
            <person name="Masuda Y."/>
            <person name="Ushijima N."/>
            <person name="Hayakawa C."/>
            <person name="Shiratori Y."/>
            <person name="Senoo K."/>
        </authorList>
    </citation>
    <scope>NUCLEOTIDE SEQUENCE [LARGE SCALE GENOMIC DNA]</scope>
    <source>
        <strain evidence="5">Red232</strain>
    </source>
</reference>
<gene>
    <name evidence="4" type="ORF">AMOR_38490</name>
</gene>
<keyword evidence="2" id="KW-0012">Acyltransferase</keyword>
<evidence type="ECO:0000256" key="2">
    <source>
        <dbReference type="ARBA" id="ARBA00023315"/>
    </source>
</evidence>
<evidence type="ECO:0000259" key="3">
    <source>
        <dbReference type="PROSITE" id="PS51186"/>
    </source>
</evidence>
<dbReference type="InterPro" id="IPR000182">
    <property type="entry name" value="GNAT_dom"/>
</dbReference>
<dbReference type="PANTHER" id="PTHR43877">
    <property type="entry name" value="AMINOALKYLPHOSPHONATE N-ACETYLTRANSFERASE-RELATED-RELATED"/>
    <property type="match status" value="1"/>
</dbReference>
<keyword evidence="5" id="KW-1185">Reference proteome</keyword>
<dbReference type="EMBL" id="AP025591">
    <property type="protein sequence ID" value="BDG04853.1"/>
    <property type="molecule type" value="Genomic_DNA"/>
</dbReference>
<name>A0ABM7WZ89_9BACT</name>
<dbReference type="Pfam" id="PF00583">
    <property type="entry name" value="Acetyltransf_1"/>
    <property type="match status" value="1"/>
</dbReference>
<feature type="domain" description="N-acetyltransferase" evidence="3">
    <location>
        <begin position="1"/>
        <end position="151"/>
    </location>
</feature>
<dbReference type="InterPro" id="IPR050832">
    <property type="entry name" value="Bact_Acetyltransf"/>
</dbReference>
<organism evidence="4 5">
    <name type="scientific">Anaeromyxobacter oryzae</name>
    <dbReference type="NCBI Taxonomy" id="2918170"/>
    <lineage>
        <taxon>Bacteria</taxon>
        <taxon>Pseudomonadati</taxon>
        <taxon>Myxococcota</taxon>
        <taxon>Myxococcia</taxon>
        <taxon>Myxococcales</taxon>
        <taxon>Cystobacterineae</taxon>
        <taxon>Anaeromyxobacteraceae</taxon>
        <taxon>Anaeromyxobacter</taxon>
    </lineage>
</organism>
<evidence type="ECO:0000256" key="1">
    <source>
        <dbReference type="ARBA" id="ARBA00022679"/>
    </source>
</evidence>
<dbReference type="Gene3D" id="3.40.630.30">
    <property type="match status" value="1"/>
</dbReference>
<dbReference type="PANTHER" id="PTHR43877:SF2">
    <property type="entry name" value="AMINOALKYLPHOSPHONATE N-ACETYLTRANSFERASE-RELATED"/>
    <property type="match status" value="1"/>
</dbReference>
<protein>
    <recommendedName>
        <fullName evidence="3">N-acetyltransferase domain-containing protein</fullName>
    </recommendedName>
</protein>
<evidence type="ECO:0000313" key="4">
    <source>
        <dbReference type="EMBL" id="BDG04853.1"/>
    </source>
</evidence>
<dbReference type="SUPFAM" id="SSF55729">
    <property type="entry name" value="Acyl-CoA N-acyltransferases (Nat)"/>
    <property type="match status" value="1"/>
</dbReference>
<dbReference type="Proteomes" id="UP001162891">
    <property type="component" value="Chromosome"/>
</dbReference>